<organism evidence="3 4">
    <name type="scientific">Kipferlia bialata</name>
    <dbReference type="NCBI Taxonomy" id="797122"/>
    <lineage>
        <taxon>Eukaryota</taxon>
        <taxon>Metamonada</taxon>
        <taxon>Carpediemonas-like organisms</taxon>
        <taxon>Kipferlia</taxon>
    </lineage>
</organism>
<comment type="caution">
    <text evidence="3">The sequence shown here is derived from an EMBL/GenBank/DDBJ whole genome shotgun (WGS) entry which is preliminary data.</text>
</comment>
<dbReference type="GO" id="GO:0036158">
    <property type="term" value="P:outer dynein arm assembly"/>
    <property type="evidence" value="ECO:0007669"/>
    <property type="project" value="TreeGrafter"/>
</dbReference>
<dbReference type="PANTHER" id="PTHR46492">
    <property type="entry name" value="DYNEIN ASSEMBLY FACTOR 4, AXONEMAL"/>
    <property type="match status" value="1"/>
</dbReference>
<dbReference type="GO" id="GO:0003341">
    <property type="term" value="P:cilium movement"/>
    <property type="evidence" value="ECO:0007669"/>
    <property type="project" value="TreeGrafter"/>
</dbReference>
<feature type="compositionally biased region" description="Basic and acidic residues" evidence="1">
    <location>
        <begin position="231"/>
        <end position="243"/>
    </location>
</feature>
<feature type="region of interest" description="Disordered" evidence="1">
    <location>
        <begin position="117"/>
        <end position="145"/>
    </location>
</feature>
<dbReference type="AlphaFoldDB" id="A0A391NRH0"/>
<feature type="region of interest" description="Disordered" evidence="1">
    <location>
        <begin position="159"/>
        <end position="214"/>
    </location>
</feature>
<dbReference type="GO" id="GO:0036159">
    <property type="term" value="P:inner dynein arm assembly"/>
    <property type="evidence" value="ECO:0007669"/>
    <property type="project" value="TreeGrafter"/>
</dbReference>
<dbReference type="InterPro" id="IPR007052">
    <property type="entry name" value="CS_dom"/>
</dbReference>
<dbReference type="EMBL" id="BDIP01005588">
    <property type="protein sequence ID" value="GCA63937.1"/>
    <property type="molecule type" value="Genomic_DNA"/>
</dbReference>
<dbReference type="PANTHER" id="PTHR46492:SF1">
    <property type="entry name" value="DYNEIN AXONEMAL ASSEMBLY FACTOR 4"/>
    <property type="match status" value="1"/>
</dbReference>
<dbReference type="OrthoDB" id="348005at2759"/>
<dbReference type="InterPro" id="IPR008978">
    <property type="entry name" value="HSP20-like_chaperone"/>
</dbReference>
<dbReference type="InterPro" id="IPR048696">
    <property type="entry name" value="SHQ1-like_CS"/>
</dbReference>
<evidence type="ECO:0000313" key="3">
    <source>
        <dbReference type="EMBL" id="GCA63937.1"/>
    </source>
</evidence>
<feature type="region of interest" description="Disordered" evidence="1">
    <location>
        <begin position="224"/>
        <end position="243"/>
    </location>
</feature>
<accession>A0A391NRH0</accession>
<dbReference type="Pfam" id="PF21413">
    <property type="entry name" value="SHQ1-like_CS"/>
    <property type="match status" value="1"/>
</dbReference>
<proteinExistence type="predicted"/>
<feature type="non-terminal residue" evidence="3">
    <location>
        <position position="1"/>
    </location>
</feature>
<gene>
    <name evidence="3" type="ORF">KIPB_012548</name>
</gene>
<dbReference type="InterPro" id="IPR052004">
    <property type="entry name" value="Dynein_assembly_factor_4"/>
</dbReference>
<sequence>MPISLAYEVEQDATHVLMKVPLHAVDKAKLDITLTSAYVSISVPPHFLQLDFAGDVDPDQAKARMRKGVLHFTIPKVEPGVWDEIQAQGTKSELMQRRQTAWEALQAKNAQVAEEKRRKEEEAAHAAAQADVALRNRKRQEERDALDADVRRAMEQLAQHTPLPPAAEAVPEQILPPTRRGPTASVETSFTKRRAPFPARETNPEHYEGPETTLDGCVGQAEQAAAGVPWWERDPKALMEKAE</sequence>
<evidence type="ECO:0000256" key="1">
    <source>
        <dbReference type="SAM" id="MobiDB-lite"/>
    </source>
</evidence>
<protein>
    <recommendedName>
        <fullName evidence="2">CS domain-containing protein</fullName>
    </recommendedName>
</protein>
<dbReference type="PROSITE" id="PS51203">
    <property type="entry name" value="CS"/>
    <property type="match status" value="1"/>
</dbReference>
<dbReference type="Gene3D" id="2.60.40.790">
    <property type="match status" value="1"/>
</dbReference>
<evidence type="ECO:0000259" key="2">
    <source>
        <dbReference type="PROSITE" id="PS51203"/>
    </source>
</evidence>
<keyword evidence="4" id="KW-1185">Reference proteome</keyword>
<feature type="domain" description="CS" evidence="2">
    <location>
        <begin position="2"/>
        <end position="86"/>
    </location>
</feature>
<name>A0A391NRH0_9EUKA</name>
<evidence type="ECO:0000313" key="4">
    <source>
        <dbReference type="Proteomes" id="UP000265618"/>
    </source>
</evidence>
<dbReference type="SUPFAM" id="SSF49764">
    <property type="entry name" value="HSP20-like chaperones"/>
    <property type="match status" value="1"/>
</dbReference>
<dbReference type="Proteomes" id="UP000265618">
    <property type="component" value="Unassembled WGS sequence"/>
</dbReference>
<reference evidence="3 4" key="1">
    <citation type="journal article" date="2018" name="PLoS ONE">
        <title>The draft genome of Kipferlia bialata reveals reductive genome evolution in fornicate parasites.</title>
        <authorList>
            <person name="Tanifuji G."/>
            <person name="Takabayashi S."/>
            <person name="Kume K."/>
            <person name="Takagi M."/>
            <person name="Nakayama T."/>
            <person name="Kamikawa R."/>
            <person name="Inagaki Y."/>
            <person name="Hashimoto T."/>
        </authorList>
    </citation>
    <scope>NUCLEOTIDE SEQUENCE [LARGE SCALE GENOMIC DNA]</scope>
    <source>
        <strain evidence="3">NY0173</strain>
    </source>
</reference>